<name>A0A136IVP4_9PEZI</name>
<evidence type="ECO:0000313" key="1">
    <source>
        <dbReference type="EMBL" id="KXJ88971.1"/>
    </source>
</evidence>
<reference evidence="2" key="1">
    <citation type="submission" date="2016-02" db="EMBL/GenBank/DDBJ databases">
        <title>Draft genome sequence of Microdochium bolleyi, a fungal endophyte of beachgrass.</title>
        <authorList>
            <consortium name="DOE Joint Genome Institute"/>
            <person name="David A.S."/>
            <person name="May G."/>
            <person name="Haridas S."/>
            <person name="Lim J."/>
            <person name="Wang M."/>
            <person name="Labutti K."/>
            <person name="Lipzen A."/>
            <person name="Barry K."/>
            <person name="Grigoriev I.V."/>
        </authorList>
    </citation>
    <scope>NUCLEOTIDE SEQUENCE [LARGE SCALE GENOMIC DNA]</scope>
    <source>
        <strain evidence="2">J235TASD1</strain>
    </source>
</reference>
<dbReference type="EMBL" id="KQ964256">
    <property type="protein sequence ID" value="KXJ88971.1"/>
    <property type="molecule type" value="Genomic_DNA"/>
</dbReference>
<dbReference type="OrthoDB" id="27483at2759"/>
<evidence type="ECO:0000313" key="2">
    <source>
        <dbReference type="Proteomes" id="UP000070501"/>
    </source>
</evidence>
<gene>
    <name evidence="1" type="ORF">Micbo1qcDRAFT_206561</name>
</gene>
<organism evidence="1 2">
    <name type="scientific">Microdochium bolleyi</name>
    <dbReference type="NCBI Taxonomy" id="196109"/>
    <lineage>
        <taxon>Eukaryota</taxon>
        <taxon>Fungi</taxon>
        <taxon>Dikarya</taxon>
        <taxon>Ascomycota</taxon>
        <taxon>Pezizomycotina</taxon>
        <taxon>Sordariomycetes</taxon>
        <taxon>Xylariomycetidae</taxon>
        <taxon>Xylariales</taxon>
        <taxon>Microdochiaceae</taxon>
        <taxon>Microdochium</taxon>
    </lineage>
</organism>
<dbReference type="Proteomes" id="UP000070501">
    <property type="component" value="Unassembled WGS sequence"/>
</dbReference>
<protein>
    <submittedName>
        <fullName evidence="1">Uncharacterized protein</fullName>
    </submittedName>
</protein>
<proteinExistence type="predicted"/>
<sequence>MTSPRVFQEWSRGVHADRQVKRSDRNLPTFLVHNFSHEYTLASLTLDSLKGTDRVQAEALKLAAAATGSILLLATAELEIQKDEEDYGEGFETDRHTTLQSLRSLDGAHVGDFKTEYEDDHTLRPLVFDEEDPDDEEHEGYTGNEGAPATFWYRKAVCILVPEAAADMFMFQGSNCWKWATSKLRDLLSSISEQPAHLDRIARLSQHILGQSKSPSSIFDLPYSVGFYSAKANTEPNAAQLACHTQIALAALEIDNMALFDDAVKWNVRVLTAECFERMGALMAQAGQNQLLTRIITGLSRLPLLLSRFQFVQCALTGFDTAAVGDLEAKRPANRELLEHECCHAVLDAPGGLSKEDDVTIARMLVNLPAQAEITRTQLVDKLLGKSITALIGFVLHWHAQSCTYEGTDHHQILLRVLNLIWSRFDSEGLCGKLISDINCVASESARVVTSEDLKQLLIITRELRNGSGDASMATLVFGYDEQQISAKLIKACASADAYDLFALWLDFTALVTAKQLYATLYIGKKPVKPTDWVKARIGTCTCADCGLVDAFLASPTEQIARFPFVQRRRDHLDHVFKDPLTSYSYKSGRSVKQTFDYNIQTIQTGRPYTWQITKCHRAYDERLKK</sequence>
<accession>A0A136IVP4</accession>
<dbReference type="AlphaFoldDB" id="A0A136IVP4"/>
<keyword evidence="2" id="KW-1185">Reference proteome</keyword>
<dbReference type="InParanoid" id="A0A136IVP4"/>